<reference evidence="2" key="1">
    <citation type="journal article" date="2018" name="BMC Genomics">
        <title>Comparative genomics of the wheat fungal pathogen Pyrenophora tritici-repentis reveals chromosomal variations and genome plasticity.</title>
        <authorList>
            <person name="Moolhuijzen P."/>
            <person name="See P.T."/>
            <person name="Hane J.K."/>
            <person name="Shi G."/>
            <person name="Liu Z."/>
            <person name="Oliver R.P."/>
            <person name="Moffat C.S."/>
        </authorList>
    </citation>
    <scope>NUCLEOTIDE SEQUENCE [LARGE SCALE GENOMIC DNA]</scope>
    <source>
        <strain evidence="2">M4</strain>
    </source>
</reference>
<sequence>MENIGLRIAENAALLGQICDKPMLPTRNDPIAVNVLGDRTVSFQEELEIVNCVNYLASYSDHPGEVMALCMEELPSHKGLIITVATNTGSTVRLEDGLRDMADVLQQQNNDNPADRSDALLCQVIMRGKDRFMRRLNYVPSSNPQQAMESTTARRLKRVLDYAQRVNPELKQSRRHLFNLAEEFGYLSQLSVTSNHDESAGASSVRSLVAIAKIVSKMWKRHGDLLPKLIASVPNFDMDPCARDSLKLRLGHIGHYLPTVRRLLSFAGRFRVFGSIQILPIHFKPYDLSIALDRHRSDLQQQRLQAVTQSLRVTNAWQQKLGDAKINGKRNVTTYIKQAQSGGHFRVHAEIQILCYYEHYPITAYPPRVLKSSKDACFLCNLFVKTHGKFYISKTHGKVYSPWMLPDLYSLALSKKHRKNFVRVTDVFNRALEETIVTSALRAKRTIPEPHESGIFSLVHSSYAASDATIRGPSESRSLACLGTPTGMPTVSTPESMLPLTQSGRR</sequence>
<evidence type="ECO:0000256" key="1">
    <source>
        <dbReference type="SAM" id="MobiDB-lite"/>
    </source>
</evidence>
<proteinExistence type="predicted"/>
<dbReference type="Proteomes" id="UP000245464">
    <property type="component" value="Chromosome 8"/>
</dbReference>
<dbReference type="EMBL" id="NQIK02000008">
    <property type="protein sequence ID" value="KAF7567111.1"/>
    <property type="molecule type" value="Genomic_DNA"/>
</dbReference>
<dbReference type="GeneID" id="6346214"/>
<dbReference type="InterPro" id="IPR027796">
    <property type="entry name" value="OTT_1508_deam-like"/>
</dbReference>
<organism evidence="2 3">
    <name type="scientific">Pyrenophora tritici-repentis</name>
    <dbReference type="NCBI Taxonomy" id="45151"/>
    <lineage>
        <taxon>Eukaryota</taxon>
        <taxon>Fungi</taxon>
        <taxon>Dikarya</taxon>
        <taxon>Ascomycota</taxon>
        <taxon>Pezizomycotina</taxon>
        <taxon>Dothideomycetes</taxon>
        <taxon>Pleosporomycetidae</taxon>
        <taxon>Pleosporales</taxon>
        <taxon>Pleosporineae</taxon>
        <taxon>Pleosporaceae</taxon>
        <taxon>Pyrenophora</taxon>
    </lineage>
</organism>
<evidence type="ECO:0000313" key="3">
    <source>
        <dbReference type="Proteomes" id="UP000245464"/>
    </source>
</evidence>
<gene>
    <name evidence="2" type="ORF">PtrM4_137020</name>
</gene>
<dbReference type="AlphaFoldDB" id="A0A316ZXD6"/>
<dbReference type="RefSeq" id="XP_065960246.1">
    <property type="nucleotide sequence ID" value="XM_066109324.1"/>
</dbReference>
<dbReference type="Pfam" id="PF14441">
    <property type="entry name" value="OTT_1508_deam"/>
    <property type="match status" value="1"/>
</dbReference>
<name>A0A316ZXD6_9PLEO</name>
<feature type="compositionally biased region" description="Polar residues" evidence="1">
    <location>
        <begin position="487"/>
        <end position="506"/>
    </location>
</feature>
<protein>
    <submittedName>
        <fullName evidence="2">OTT-1508-deam domain containing protein</fullName>
    </submittedName>
</protein>
<accession>A0A316ZXD6</accession>
<evidence type="ECO:0000313" key="2">
    <source>
        <dbReference type="EMBL" id="KAF7567111.1"/>
    </source>
</evidence>
<comment type="caution">
    <text evidence="2">The sequence shown here is derived from an EMBL/GenBank/DDBJ whole genome shotgun (WGS) entry which is preliminary data.</text>
</comment>
<dbReference type="KEGG" id="ptrr:6346214"/>
<feature type="region of interest" description="Disordered" evidence="1">
    <location>
        <begin position="484"/>
        <end position="506"/>
    </location>
</feature>